<organism evidence="2">
    <name type="scientific">uncultured Solirubrobacteraceae bacterium</name>
    <dbReference type="NCBI Taxonomy" id="1162706"/>
    <lineage>
        <taxon>Bacteria</taxon>
        <taxon>Bacillati</taxon>
        <taxon>Actinomycetota</taxon>
        <taxon>Thermoleophilia</taxon>
        <taxon>Solirubrobacterales</taxon>
        <taxon>Solirubrobacteraceae</taxon>
        <taxon>environmental samples</taxon>
    </lineage>
</organism>
<keyword evidence="1" id="KW-1133">Transmembrane helix</keyword>
<accession>A0A6J4S773</accession>
<dbReference type="Gene3D" id="2.120.10.30">
    <property type="entry name" value="TolB, C-terminal domain"/>
    <property type="match status" value="1"/>
</dbReference>
<evidence type="ECO:0000313" key="2">
    <source>
        <dbReference type="EMBL" id="CAA9487055.1"/>
    </source>
</evidence>
<keyword evidence="1" id="KW-0472">Membrane</keyword>
<dbReference type="AlphaFoldDB" id="A0A6J4S773"/>
<dbReference type="EMBL" id="CADCVT010000113">
    <property type="protein sequence ID" value="CAA9487055.1"/>
    <property type="molecule type" value="Genomic_DNA"/>
</dbReference>
<reference evidence="2" key="1">
    <citation type="submission" date="2020-02" db="EMBL/GenBank/DDBJ databases">
        <authorList>
            <person name="Meier V. D."/>
        </authorList>
    </citation>
    <scope>NUCLEOTIDE SEQUENCE</scope>
    <source>
        <strain evidence="2">AVDCRST_MAG85</strain>
    </source>
</reference>
<feature type="non-terminal residue" evidence="2">
    <location>
        <position position="194"/>
    </location>
</feature>
<protein>
    <recommendedName>
        <fullName evidence="3">TolB protein, periplasmic protein involved in the tonb-independent uptake of group A colicins</fullName>
    </recommendedName>
</protein>
<feature type="transmembrane region" description="Helical" evidence="1">
    <location>
        <begin position="40"/>
        <end position="58"/>
    </location>
</feature>
<dbReference type="SUPFAM" id="SSF50969">
    <property type="entry name" value="YVTN repeat-like/Quinoprotein amine dehydrogenase"/>
    <property type="match status" value="1"/>
</dbReference>
<name>A0A6J4S773_9ACTN</name>
<proteinExistence type="predicted"/>
<gene>
    <name evidence="2" type="ORF">AVDCRST_MAG85-1008</name>
</gene>
<evidence type="ECO:0008006" key="3">
    <source>
        <dbReference type="Google" id="ProtNLM"/>
    </source>
</evidence>
<sequence length="194" mass="20612">MTVEDRLRELRAPGEGEARRKAWELAAAEHAARGRRRRRLGPVLAAAAGVVALVGALSPPGDAVADWVEDRVRAVVDDRPAPSRAAGLDELPGGGRILVLAADPRTLRDSPVPLTGSPWIVGGGVRRSLLGAVNEATWSPRGRFVAATRGSELIAVDLRGRRRWSVAAEATVRAPSWSPSGFRVAYVAGPELRV</sequence>
<dbReference type="InterPro" id="IPR011044">
    <property type="entry name" value="Quino_amine_DH_bsu"/>
</dbReference>
<dbReference type="InterPro" id="IPR011042">
    <property type="entry name" value="6-blade_b-propeller_TolB-like"/>
</dbReference>
<evidence type="ECO:0000256" key="1">
    <source>
        <dbReference type="SAM" id="Phobius"/>
    </source>
</evidence>
<keyword evidence="1" id="KW-0812">Transmembrane</keyword>